<dbReference type="Pfam" id="PF20352">
    <property type="entry name" value="DUF6647"/>
    <property type="match status" value="1"/>
</dbReference>
<feature type="domain" description="DUF6647" evidence="2">
    <location>
        <begin position="54"/>
        <end position="118"/>
    </location>
</feature>
<proteinExistence type="predicted"/>
<dbReference type="SUPFAM" id="SSF82185">
    <property type="entry name" value="Histone H3 K4-specific methyltransferase SET7/9 N-terminal domain"/>
    <property type="match status" value="1"/>
</dbReference>
<evidence type="ECO:0000259" key="2">
    <source>
        <dbReference type="Pfam" id="PF20352"/>
    </source>
</evidence>
<gene>
    <name evidence="3" type="ORF">METZ01_LOCUS205251</name>
</gene>
<dbReference type="Gene3D" id="2.20.110.10">
    <property type="entry name" value="Histone H3 K4-specific methyltransferase SET7/9 N-terminal domain"/>
    <property type="match status" value="1"/>
</dbReference>
<name>A0A382ERG5_9ZZZZ</name>
<protein>
    <recommendedName>
        <fullName evidence="2">DUF6647 domain-containing protein</fullName>
    </recommendedName>
</protein>
<reference evidence="3" key="1">
    <citation type="submission" date="2018-05" db="EMBL/GenBank/DDBJ databases">
        <authorList>
            <person name="Lanie J.A."/>
            <person name="Ng W.-L."/>
            <person name="Kazmierczak K.M."/>
            <person name="Andrzejewski T.M."/>
            <person name="Davidsen T.M."/>
            <person name="Wayne K.J."/>
            <person name="Tettelin H."/>
            <person name="Glass J.I."/>
            <person name="Rusch D."/>
            <person name="Podicherti R."/>
            <person name="Tsui H.-C.T."/>
            <person name="Winkler M.E."/>
        </authorList>
    </citation>
    <scope>NUCLEOTIDE SEQUENCE</scope>
</reference>
<feature type="non-terminal residue" evidence="3">
    <location>
        <position position="215"/>
    </location>
</feature>
<dbReference type="AlphaFoldDB" id="A0A382ERG5"/>
<organism evidence="3">
    <name type="scientific">marine metagenome</name>
    <dbReference type="NCBI Taxonomy" id="408172"/>
    <lineage>
        <taxon>unclassified sequences</taxon>
        <taxon>metagenomes</taxon>
        <taxon>ecological metagenomes</taxon>
    </lineage>
</organism>
<evidence type="ECO:0000256" key="1">
    <source>
        <dbReference type="ARBA" id="ARBA00022737"/>
    </source>
</evidence>
<dbReference type="InterPro" id="IPR046589">
    <property type="entry name" value="DUF6647"/>
</dbReference>
<accession>A0A382ERG5</accession>
<dbReference type="SMART" id="SM00698">
    <property type="entry name" value="MORN"/>
    <property type="match status" value="2"/>
</dbReference>
<dbReference type="Pfam" id="PF02493">
    <property type="entry name" value="MORN"/>
    <property type="match status" value="2"/>
</dbReference>
<dbReference type="PANTHER" id="PTHR23084:SF263">
    <property type="entry name" value="MORN REPEAT-CONTAINING PROTEIN 1"/>
    <property type="match status" value="1"/>
</dbReference>
<dbReference type="InterPro" id="IPR003409">
    <property type="entry name" value="MORN"/>
</dbReference>
<sequence length="215" mass="24963">MVEMLSFVSKNCGKIDGIHPNHDPCNYNFKIRLPKVEIKSAEYIQAEVNVPYDFKAVYKSAKETIYLRKTWRKNKNSDLGLLMHELYHHLQHLNGDSGKDKCSADVETPAYKVQTAYHKIELDEWIGDENFLENAEKQWMEFLALQVLGQGVKCINKTLYKWYKGEYKDGKFHGQGTFNYPFGTIYKGKWKDGNKQGKGTLTFTNGNKYVGNWKD</sequence>
<dbReference type="PANTHER" id="PTHR23084">
    <property type="entry name" value="PHOSPHATIDYLINOSITOL-4-PHOSPHATE 5-KINASE RELATED"/>
    <property type="match status" value="1"/>
</dbReference>
<feature type="non-terminal residue" evidence="3">
    <location>
        <position position="1"/>
    </location>
</feature>
<keyword evidence="1" id="KW-0677">Repeat</keyword>
<evidence type="ECO:0000313" key="3">
    <source>
        <dbReference type="EMBL" id="SVB52397.1"/>
    </source>
</evidence>
<dbReference type="EMBL" id="UINC01045528">
    <property type="protein sequence ID" value="SVB52397.1"/>
    <property type="molecule type" value="Genomic_DNA"/>
</dbReference>